<reference evidence="10 11" key="1">
    <citation type="submission" date="2024-01" db="EMBL/GenBank/DDBJ databases">
        <title>Characterization of antibiotic resistant novel bacterial strains and their environmental applications.</title>
        <authorList>
            <person name="Manzoor S."/>
            <person name="Abbas S."/>
            <person name="Arshad M."/>
            <person name="Ahmed I."/>
        </authorList>
    </citation>
    <scope>NUCLEOTIDE SEQUENCE [LARGE SCALE GENOMIC DNA]</scope>
    <source>
        <strain evidence="10 11">NCCP-602</strain>
    </source>
</reference>
<dbReference type="PANTHER" id="PTHR47354">
    <property type="entry name" value="NADH OXIDOREDUCTASE HCR"/>
    <property type="match status" value="1"/>
</dbReference>
<evidence type="ECO:0000313" key="10">
    <source>
        <dbReference type="EMBL" id="GAA0035102.1"/>
    </source>
</evidence>
<dbReference type="PROSITE" id="PS51384">
    <property type="entry name" value="FAD_FR"/>
    <property type="match status" value="1"/>
</dbReference>
<dbReference type="RefSeq" id="WP_339392062.1">
    <property type="nucleotide sequence ID" value="NZ_BAAAAF010000003.1"/>
</dbReference>
<keyword evidence="11" id="KW-1185">Reference proteome</keyword>
<evidence type="ECO:0000256" key="3">
    <source>
        <dbReference type="ARBA" id="ARBA00022714"/>
    </source>
</evidence>
<dbReference type="InterPro" id="IPR039261">
    <property type="entry name" value="FNR_nucleotide-bd"/>
</dbReference>
<evidence type="ECO:0000259" key="9">
    <source>
        <dbReference type="PROSITE" id="PS51384"/>
    </source>
</evidence>
<keyword evidence="5" id="KW-0560">Oxidoreductase</keyword>
<dbReference type="PROSITE" id="PS00197">
    <property type="entry name" value="2FE2S_FER_1"/>
    <property type="match status" value="1"/>
</dbReference>
<feature type="domain" description="FAD-binding FR-type" evidence="9">
    <location>
        <begin position="3"/>
        <end position="105"/>
    </location>
</feature>
<feature type="domain" description="2Fe-2S ferredoxin-type" evidence="8">
    <location>
        <begin position="231"/>
        <end position="316"/>
    </location>
</feature>
<dbReference type="InterPro" id="IPR012675">
    <property type="entry name" value="Beta-grasp_dom_sf"/>
</dbReference>
<dbReference type="Pfam" id="PF00111">
    <property type="entry name" value="Fer2"/>
    <property type="match status" value="1"/>
</dbReference>
<keyword evidence="4" id="KW-0479">Metal-binding</keyword>
<dbReference type="SUPFAM" id="SSF54292">
    <property type="entry name" value="2Fe-2S ferredoxin-like"/>
    <property type="match status" value="1"/>
</dbReference>
<evidence type="ECO:0000256" key="1">
    <source>
        <dbReference type="ARBA" id="ARBA00001974"/>
    </source>
</evidence>
<dbReference type="SUPFAM" id="SSF52343">
    <property type="entry name" value="Ferredoxin reductase-like, C-terminal NADP-linked domain"/>
    <property type="match status" value="1"/>
</dbReference>
<comment type="cofactor">
    <cofactor evidence="1">
        <name>FAD</name>
        <dbReference type="ChEBI" id="CHEBI:57692"/>
    </cofactor>
</comment>
<name>A0ABP3C611_9MICO</name>
<dbReference type="Gene3D" id="3.40.50.80">
    <property type="entry name" value="Nucleotide-binding domain of ferredoxin-NADP reductase (FNR) module"/>
    <property type="match status" value="1"/>
</dbReference>
<dbReference type="InterPro" id="IPR036010">
    <property type="entry name" value="2Fe-2S_ferredoxin-like_sf"/>
</dbReference>
<sequence length="316" mass="34279">MTATTDELIVTHRQDVAAEVIELRLARPDGGRLPDWSPGAHIDLILDSGTIRQYSLCGDRWDPHSYRIAIQREAGGDGGSQEIHASAHPGSRVRFGGPRNNFRLAPASEYRFIAGGIGITAIVPMVDQAERLGIPWQLLYLCRTPERMAYRELAERHPDRVRIHTTTGGRRASICDWLGDLDHSAMVYACGPQALLDALPSECAQLPRTQIRVEKFTNDALNTAPVNTDPYDIVLESTGRVIRADGHESVAEALGRNGVGVITSCSRGVCGTCEVGVLDGAVDHRDALLDDTERAAGTCMLPCVSRAAGPRLVLDL</sequence>
<evidence type="ECO:0000259" key="8">
    <source>
        <dbReference type="PROSITE" id="PS51085"/>
    </source>
</evidence>
<dbReference type="InterPro" id="IPR017938">
    <property type="entry name" value="Riboflavin_synthase-like_b-brl"/>
</dbReference>
<dbReference type="EMBL" id="BAAAAF010000003">
    <property type="protein sequence ID" value="GAA0035102.1"/>
    <property type="molecule type" value="Genomic_DNA"/>
</dbReference>
<dbReference type="Gene3D" id="3.10.20.30">
    <property type="match status" value="1"/>
</dbReference>
<keyword evidence="3" id="KW-0001">2Fe-2S</keyword>
<dbReference type="InterPro" id="IPR017927">
    <property type="entry name" value="FAD-bd_FR_type"/>
</dbReference>
<evidence type="ECO:0000313" key="11">
    <source>
        <dbReference type="Proteomes" id="UP001498238"/>
    </source>
</evidence>
<dbReference type="SUPFAM" id="SSF63380">
    <property type="entry name" value="Riboflavin synthase domain-like"/>
    <property type="match status" value="1"/>
</dbReference>
<evidence type="ECO:0000256" key="4">
    <source>
        <dbReference type="ARBA" id="ARBA00022723"/>
    </source>
</evidence>
<evidence type="ECO:0000256" key="2">
    <source>
        <dbReference type="ARBA" id="ARBA00022630"/>
    </source>
</evidence>
<organism evidence="10 11">
    <name type="scientific">Brevibacterium metallidurans</name>
    <dbReference type="NCBI Taxonomy" id="1482676"/>
    <lineage>
        <taxon>Bacteria</taxon>
        <taxon>Bacillati</taxon>
        <taxon>Actinomycetota</taxon>
        <taxon>Actinomycetes</taxon>
        <taxon>Micrococcales</taxon>
        <taxon>Brevibacteriaceae</taxon>
        <taxon>Brevibacterium</taxon>
    </lineage>
</organism>
<evidence type="ECO:0000256" key="6">
    <source>
        <dbReference type="ARBA" id="ARBA00023004"/>
    </source>
</evidence>
<dbReference type="Proteomes" id="UP001498238">
    <property type="component" value="Unassembled WGS sequence"/>
</dbReference>
<dbReference type="InterPro" id="IPR006058">
    <property type="entry name" value="2Fe2S_fd_BS"/>
</dbReference>
<evidence type="ECO:0000256" key="5">
    <source>
        <dbReference type="ARBA" id="ARBA00023002"/>
    </source>
</evidence>
<dbReference type="InterPro" id="IPR050415">
    <property type="entry name" value="MRET"/>
</dbReference>
<keyword evidence="2" id="KW-0285">Flavoprotein</keyword>
<dbReference type="CDD" id="cd06185">
    <property type="entry name" value="PDR_like"/>
    <property type="match status" value="1"/>
</dbReference>
<dbReference type="Gene3D" id="2.40.30.10">
    <property type="entry name" value="Translation factors"/>
    <property type="match status" value="1"/>
</dbReference>
<dbReference type="PANTHER" id="PTHR47354:SF1">
    <property type="entry name" value="CARNITINE MONOOXYGENASE REDUCTASE SUBUNIT"/>
    <property type="match status" value="1"/>
</dbReference>
<comment type="caution">
    <text evidence="10">The sequence shown here is derived from an EMBL/GenBank/DDBJ whole genome shotgun (WGS) entry which is preliminary data.</text>
</comment>
<dbReference type="PRINTS" id="PR00409">
    <property type="entry name" value="PHDIOXRDTASE"/>
</dbReference>
<proteinExistence type="predicted"/>
<protein>
    <submittedName>
        <fullName evidence="10">PDR/VanB family oxidoreductase</fullName>
    </submittedName>
</protein>
<dbReference type="CDD" id="cd00207">
    <property type="entry name" value="fer2"/>
    <property type="match status" value="1"/>
</dbReference>
<keyword evidence="6" id="KW-0408">Iron</keyword>
<evidence type="ECO:0000256" key="7">
    <source>
        <dbReference type="ARBA" id="ARBA00023014"/>
    </source>
</evidence>
<dbReference type="PROSITE" id="PS51085">
    <property type="entry name" value="2FE2S_FER_2"/>
    <property type="match status" value="1"/>
</dbReference>
<gene>
    <name evidence="10" type="ORF">NCCP602_10630</name>
</gene>
<dbReference type="InterPro" id="IPR001041">
    <property type="entry name" value="2Fe-2S_ferredoxin-type"/>
</dbReference>
<accession>A0ABP3C611</accession>
<keyword evidence="7" id="KW-0411">Iron-sulfur</keyword>